<dbReference type="Gene3D" id="1.10.287.1260">
    <property type="match status" value="1"/>
</dbReference>
<evidence type="ECO:0000256" key="7">
    <source>
        <dbReference type="ARBA" id="ARBA00023136"/>
    </source>
</evidence>
<evidence type="ECO:0000256" key="4">
    <source>
        <dbReference type="ARBA" id="ARBA00022692"/>
    </source>
</evidence>
<reference evidence="15 16" key="1">
    <citation type="submission" date="2019-04" db="EMBL/GenBank/DDBJ databases">
        <authorList>
            <person name="Hwang J.C."/>
        </authorList>
    </citation>
    <scope>NUCLEOTIDE SEQUENCE [LARGE SCALE GENOMIC DNA]</scope>
    <source>
        <strain evidence="15 16">IMCC35001</strain>
    </source>
</reference>
<feature type="transmembrane region" description="Helical" evidence="9">
    <location>
        <begin position="740"/>
        <end position="758"/>
    </location>
</feature>
<proteinExistence type="inferred from homology"/>
<dbReference type="SUPFAM" id="SSF50182">
    <property type="entry name" value="Sm-like ribonucleoproteins"/>
    <property type="match status" value="1"/>
</dbReference>
<dbReference type="Gene3D" id="2.30.30.60">
    <property type="match status" value="1"/>
</dbReference>
<dbReference type="Gene3D" id="3.30.70.100">
    <property type="match status" value="1"/>
</dbReference>
<dbReference type="OrthoDB" id="9799209at2"/>
<keyword evidence="8" id="KW-0175">Coiled coil</keyword>
<feature type="transmembrane region" description="Helical" evidence="9">
    <location>
        <begin position="510"/>
        <end position="533"/>
    </location>
</feature>
<evidence type="ECO:0000256" key="5">
    <source>
        <dbReference type="ARBA" id="ARBA00022729"/>
    </source>
</evidence>
<dbReference type="InterPro" id="IPR049142">
    <property type="entry name" value="MS_channel_1st"/>
</dbReference>
<dbReference type="PANTHER" id="PTHR30347:SF9">
    <property type="entry name" value="MINICONDUCTANCE MECHANOSENSITIVE CHANNEL MSCM"/>
    <property type="match status" value="1"/>
</dbReference>
<dbReference type="GO" id="GO:0008381">
    <property type="term" value="F:mechanosensitive monoatomic ion channel activity"/>
    <property type="evidence" value="ECO:0007669"/>
    <property type="project" value="UniProtKB-ARBA"/>
</dbReference>
<dbReference type="InterPro" id="IPR006685">
    <property type="entry name" value="MscS_channel_2nd"/>
</dbReference>
<dbReference type="Pfam" id="PF21088">
    <property type="entry name" value="MS_channel_1st"/>
    <property type="match status" value="1"/>
</dbReference>
<feature type="domain" description="Mechanosensitive ion channel MscS" evidence="11">
    <location>
        <begin position="878"/>
        <end position="943"/>
    </location>
</feature>
<dbReference type="InterPro" id="IPR025692">
    <property type="entry name" value="MscS_IM_dom1"/>
</dbReference>
<keyword evidence="7 9" id="KW-0472">Membrane</keyword>
<keyword evidence="5 10" id="KW-0732">Signal</keyword>
<evidence type="ECO:0000259" key="12">
    <source>
        <dbReference type="Pfam" id="PF12794"/>
    </source>
</evidence>
<dbReference type="InterPro" id="IPR010920">
    <property type="entry name" value="LSM_dom_sf"/>
</dbReference>
<organism evidence="15 16">
    <name type="scientific">Ferrimonas sediminicola</name>
    <dbReference type="NCBI Taxonomy" id="2569538"/>
    <lineage>
        <taxon>Bacteria</taxon>
        <taxon>Pseudomonadati</taxon>
        <taxon>Pseudomonadota</taxon>
        <taxon>Gammaproteobacteria</taxon>
        <taxon>Alteromonadales</taxon>
        <taxon>Ferrimonadaceae</taxon>
        <taxon>Ferrimonas</taxon>
    </lineage>
</organism>
<feature type="transmembrane region" description="Helical" evidence="9">
    <location>
        <begin position="560"/>
        <end position="577"/>
    </location>
</feature>
<evidence type="ECO:0000256" key="3">
    <source>
        <dbReference type="ARBA" id="ARBA00022475"/>
    </source>
</evidence>
<dbReference type="AlphaFoldDB" id="A0A4U1BIS8"/>
<dbReference type="Pfam" id="PF12794">
    <property type="entry name" value="MscS_TM"/>
    <property type="match status" value="1"/>
</dbReference>
<dbReference type="SUPFAM" id="SSF82861">
    <property type="entry name" value="Mechanosensitive channel protein MscS (YggB), transmembrane region"/>
    <property type="match status" value="1"/>
</dbReference>
<feature type="domain" description="Mechanosensitive ion channel transmembrane helices 2/3" evidence="14">
    <location>
        <begin position="835"/>
        <end position="876"/>
    </location>
</feature>
<feature type="coiled-coil region" evidence="8">
    <location>
        <begin position="190"/>
        <end position="278"/>
    </location>
</feature>
<protein>
    <submittedName>
        <fullName evidence="15">Mechanosensitive ion channel</fullName>
    </submittedName>
</protein>
<comment type="similarity">
    <text evidence="2">Belongs to the MscS (TC 1.A.23) family.</text>
</comment>
<dbReference type="InterPro" id="IPR011066">
    <property type="entry name" value="MscS_channel_C_sf"/>
</dbReference>
<evidence type="ECO:0000259" key="14">
    <source>
        <dbReference type="Pfam" id="PF21088"/>
    </source>
</evidence>
<dbReference type="PANTHER" id="PTHR30347">
    <property type="entry name" value="POTASSIUM CHANNEL RELATED"/>
    <property type="match status" value="1"/>
</dbReference>
<dbReference type="Pfam" id="PF21082">
    <property type="entry name" value="MS_channel_3rd"/>
    <property type="match status" value="1"/>
</dbReference>
<keyword evidence="6 9" id="KW-1133">Transmembrane helix</keyword>
<keyword evidence="4 9" id="KW-0812">Transmembrane</keyword>
<keyword evidence="16" id="KW-1185">Reference proteome</keyword>
<dbReference type="GO" id="GO:0005886">
    <property type="term" value="C:plasma membrane"/>
    <property type="evidence" value="ECO:0007669"/>
    <property type="project" value="UniProtKB-SubCell"/>
</dbReference>
<dbReference type="InterPro" id="IPR052702">
    <property type="entry name" value="MscS-like_channel"/>
</dbReference>
<feature type="transmembrane region" description="Helical" evidence="9">
    <location>
        <begin position="435"/>
        <end position="453"/>
    </location>
</feature>
<evidence type="ECO:0000313" key="16">
    <source>
        <dbReference type="Proteomes" id="UP000305674"/>
    </source>
</evidence>
<dbReference type="EMBL" id="SWCI01000001">
    <property type="protein sequence ID" value="TKB51370.1"/>
    <property type="molecule type" value="Genomic_DNA"/>
</dbReference>
<gene>
    <name evidence="15" type="ORF">FCL40_02090</name>
</gene>
<accession>A0A4U1BIS8</accession>
<feature type="domain" description="Mechanosensitive ion channel MscS C-terminal" evidence="13">
    <location>
        <begin position="951"/>
        <end position="1033"/>
    </location>
</feature>
<dbReference type="SUPFAM" id="SSF82689">
    <property type="entry name" value="Mechanosensitive channel protein MscS (YggB), C-terminal domain"/>
    <property type="match status" value="1"/>
</dbReference>
<name>A0A4U1BIS8_9GAMM</name>
<dbReference type="InterPro" id="IPR049278">
    <property type="entry name" value="MS_channel_C"/>
</dbReference>
<dbReference type="FunFam" id="1.10.287.1260:FF:000002">
    <property type="entry name" value="Potassium efflux system KefA"/>
    <property type="match status" value="1"/>
</dbReference>
<dbReference type="InterPro" id="IPR011014">
    <property type="entry name" value="MscS_channel_TM-2"/>
</dbReference>
<dbReference type="Pfam" id="PF00924">
    <property type="entry name" value="MS_channel_2nd"/>
    <property type="match status" value="1"/>
</dbReference>
<evidence type="ECO:0000256" key="2">
    <source>
        <dbReference type="ARBA" id="ARBA00008017"/>
    </source>
</evidence>
<feature type="transmembrane region" description="Helical" evidence="9">
    <location>
        <begin position="789"/>
        <end position="808"/>
    </location>
</feature>
<feature type="signal peptide" evidence="10">
    <location>
        <begin position="1"/>
        <end position="25"/>
    </location>
</feature>
<feature type="transmembrane region" description="Helical" evidence="9">
    <location>
        <begin position="660"/>
        <end position="681"/>
    </location>
</feature>
<evidence type="ECO:0000256" key="10">
    <source>
        <dbReference type="SAM" id="SignalP"/>
    </source>
</evidence>
<evidence type="ECO:0000256" key="1">
    <source>
        <dbReference type="ARBA" id="ARBA00004651"/>
    </source>
</evidence>
<evidence type="ECO:0000259" key="13">
    <source>
        <dbReference type="Pfam" id="PF21082"/>
    </source>
</evidence>
<feature type="chain" id="PRO_5020389366" evidence="10">
    <location>
        <begin position="26"/>
        <end position="1058"/>
    </location>
</feature>
<evidence type="ECO:0000256" key="8">
    <source>
        <dbReference type="SAM" id="Coils"/>
    </source>
</evidence>
<feature type="transmembrane region" description="Helical" evidence="9">
    <location>
        <begin position="829"/>
        <end position="850"/>
    </location>
</feature>
<dbReference type="Proteomes" id="UP000305674">
    <property type="component" value="Unassembled WGS sequence"/>
</dbReference>
<sequence length="1058" mass="120668">MNRTTPMWRILLLCLSLLATPLTVASPFSLEKQLSGGKPQAGSLTPAQWQEATGSELRRAQEYQQQLADYPVQQQQILSQLQHPLSASVDQALPLAQQLSLAHNMLGELKSSFEALAERIDWLRGRREEIHRELVLAQEQQRLAEQDGAALSERQAYLNQWRHTLTLEEQVRPKELKLTQLRQRLVKAQILAQEQLIEQLNQQANELRRRQSEQALSGVADTRELADPALAALAEENGQLARQLASVNQTTESLVEQQQQLEQMHRKQQQRLNQVKDQLQWMTPDATFGSSLLKQLWQLERRQQLPLLDQDISRSRVQKFDLEQRQSELEYQLSHKGDKDPRVPLWQAQQALLTQTLNALEQQVVELSRLNQLRHEVTQLEQRLLQLISERLFWLPNAQTLDTHWFTQVLGSITWLATTDRWLELSSAIHADGRWWSLWLVMAVLALVMQDLLRAPYARLRKHHARYVGNVTHDRFNDSFKELVAAIAYSAIIPAPLLAAAWRLQSQVQLPFVHALGAGLMAGVLLIALYWLVYQLSRDDGLFIAHFRRHPPLIQQNIQFFRRLLLTAAPLLVLIRFCQESQVPLLSNSLGRAAFLGLCLLLGHAYWRFIKLVDQYHEYHTRSRPNQHLLERLVWLALVLLPLVAFLLTLRGYYYTAFSVLTQVQLTVLLAIGFMLAHLMVKRWMLIQRRRLAFERAKAKRAEVLAQREKERSEPGGDALDPLEEPQIDLDTISTQSLGLVRSLMILAFILTLLGVWSQTHPAMFSSLDAVVLWTSNEVVGGIEQTLPITLKSVLAGSLILVFTLMTARNLPGMLELVLLQRLELTPGTGFAITTVSRYLVVLVGTIAAFSTLGMAWSKLQWLVAALSVGLGFGLQEIFANFISGLIILFEKPIRIGDTVTIRELTGNVSKIQTRATTIVDWDCKEIIVPNKAFITEQLINWSLSDAITRVTIKVGVARDSDPALVEALLHQAVKETPHALAQPEPEIYFAGFGTHTQDYEIRVYTDEMGKRWPLRHRLHQLIIKKFRESKVELAYPQMEIQLRHRGEPHEGATALIR</sequence>
<comment type="caution">
    <text evidence="15">The sequence shown here is derived from an EMBL/GenBank/DDBJ whole genome shotgun (WGS) entry which is preliminary data.</text>
</comment>
<feature type="transmembrane region" description="Helical" evidence="9">
    <location>
        <begin position="862"/>
        <end position="890"/>
    </location>
</feature>
<evidence type="ECO:0000256" key="9">
    <source>
        <dbReference type="SAM" id="Phobius"/>
    </source>
</evidence>
<dbReference type="InterPro" id="IPR023408">
    <property type="entry name" value="MscS_beta-dom_sf"/>
</dbReference>
<evidence type="ECO:0000313" key="15">
    <source>
        <dbReference type="EMBL" id="TKB51370.1"/>
    </source>
</evidence>
<feature type="transmembrane region" description="Helical" evidence="9">
    <location>
        <begin position="483"/>
        <end position="504"/>
    </location>
</feature>
<feature type="domain" description="Mechanosensitive ion channel inner membrane" evidence="12">
    <location>
        <begin position="436"/>
        <end position="774"/>
    </location>
</feature>
<feature type="coiled-coil region" evidence="8">
    <location>
        <begin position="350"/>
        <end position="390"/>
    </location>
</feature>
<feature type="transmembrane region" description="Helical" evidence="9">
    <location>
        <begin position="633"/>
        <end position="654"/>
    </location>
</feature>
<comment type="subcellular location">
    <subcellularLocation>
        <location evidence="1">Cell membrane</location>
        <topology evidence="1">Multi-pass membrane protein</topology>
    </subcellularLocation>
</comment>
<feature type="transmembrane region" description="Helical" evidence="9">
    <location>
        <begin position="589"/>
        <end position="607"/>
    </location>
</feature>
<keyword evidence="3" id="KW-1003">Cell membrane</keyword>
<evidence type="ECO:0000259" key="11">
    <source>
        <dbReference type="Pfam" id="PF00924"/>
    </source>
</evidence>
<evidence type="ECO:0000256" key="6">
    <source>
        <dbReference type="ARBA" id="ARBA00022989"/>
    </source>
</evidence>